<evidence type="ECO:0000256" key="2">
    <source>
        <dbReference type="ARBA" id="ARBA00022448"/>
    </source>
</evidence>
<dbReference type="Pfam" id="PF02447">
    <property type="entry name" value="GntP_permease"/>
    <property type="match status" value="2"/>
</dbReference>
<proteinExistence type="inferred from homology"/>
<dbReference type="PANTHER" id="PTHR30354">
    <property type="entry name" value="GNT FAMILY GLUCONATE TRANSPORTER"/>
    <property type="match status" value="1"/>
</dbReference>
<feature type="transmembrane region" description="Helical" evidence="9">
    <location>
        <begin position="165"/>
        <end position="183"/>
    </location>
</feature>
<dbReference type="RefSeq" id="WP_425582800.1">
    <property type="nucleotide sequence ID" value="NZ_BAABDC010000002.1"/>
</dbReference>
<feature type="transmembrane region" description="Helical" evidence="9">
    <location>
        <begin position="344"/>
        <end position="365"/>
    </location>
</feature>
<accession>A0ABP7DDC9</accession>
<keyword evidence="11" id="KW-1185">Reference proteome</keyword>
<feature type="transmembrane region" description="Helical" evidence="9">
    <location>
        <begin position="31"/>
        <end position="49"/>
    </location>
</feature>
<feature type="transmembrane region" description="Helical" evidence="9">
    <location>
        <begin position="79"/>
        <end position="101"/>
    </location>
</feature>
<feature type="transmembrane region" description="Helical" evidence="9">
    <location>
        <begin position="500"/>
        <end position="521"/>
    </location>
</feature>
<feature type="transmembrane region" description="Helical" evidence="9">
    <location>
        <begin position="377"/>
        <end position="398"/>
    </location>
</feature>
<organism evidence="10 11">
    <name type="scientific">Terrabacter ginsenosidimutans</name>
    <dbReference type="NCBI Taxonomy" id="490575"/>
    <lineage>
        <taxon>Bacteria</taxon>
        <taxon>Bacillati</taxon>
        <taxon>Actinomycetota</taxon>
        <taxon>Actinomycetes</taxon>
        <taxon>Micrococcales</taxon>
        <taxon>Intrasporangiaceae</taxon>
        <taxon>Terrabacter</taxon>
    </lineage>
</organism>
<evidence type="ECO:0000256" key="5">
    <source>
        <dbReference type="ARBA" id="ARBA00022989"/>
    </source>
</evidence>
<gene>
    <name evidence="10" type="ORF">GCM10022399_19070</name>
</gene>
<sequence length="525" mass="53470">MISHPTIATLMVPSIFTADPPKVPYAGNGQLVAACILGILAVVVLITVAKVHPFLSLMLGSAVLGAVATMPPGDIVASFLAGFGSTAGSVGVLIALGAMIGKLLEDSGGANRIVSTMVGRVGAGGLPWAMAAIAAILGLPLFFEVGVVLLVPVIVLVARRTGLSLMKLGIPALAGLSVLHGLVPPHPGPLTAIGLLNADLGRTLLYGIIIAIPTVIVAGPVLAKFVDRWVPKYVDAETRVPAMVGSGSGSGSGGGGVGAPDNSQRTGMRGAPGNEDATRTGRRSSGPVASVEDLEEPLAPGRRRVSFAAAIVGITLPVVLMLIDAITKLLITDKEDSTRKVIDFFGTPTVALLIAVLYCYVVLGLRSGMNKEEVSGSVGASLPPIAGIILIVAAGGGFKQTLIDAGVGNVIKDWATGVNISVLLLGWLVAVLIRLGTGSATVATITAAGIVGPLASTLTASHLALLVLAIGCGSLFFSHVNDAGFWLVKEYFRLTVGETIKSWSVMETVISVFGFLLVMLLSTVV</sequence>
<evidence type="ECO:0000256" key="4">
    <source>
        <dbReference type="ARBA" id="ARBA00022692"/>
    </source>
</evidence>
<evidence type="ECO:0000256" key="3">
    <source>
        <dbReference type="ARBA" id="ARBA00022475"/>
    </source>
</evidence>
<feature type="transmembrane region" description="Helical" evidence="9">
    <location>
        <begin position="307"/>
        <end position="332"/>
    </location>
</feature>
<name>A0ABP7DDC9_9MICO</name>
<protein>
    <submittedName>
        <fullName evidence="10">GntP family transporter</fullName>
    </submittedName>
</protein>
<evidence type="ECO:0000256" key="7">
    <source>
        <dbReference type="ARBA" id="ARBA00049663"/>
    </source>
</evidence>
<evidence type="ECO:0000256" key="8">
    <source>
        <dbReference type="SAM" id="MobiDB-lite"/>
    </source>
</evidence>
<evidence type="ECO:0000313" key="11">
    <source>
        <dbReference type="Proteomes" id="UP001501468"/>
    </source>
</evidence>
<feature type="transmembrane region" description="Helical" evidence="9">
    <location>
        <begin position="203"/>
        <end position="223"/>
    </location>
</feature>
<keyword evidence="6 9" id="KW-0472">Membrane</keyword>
<dbReference type="Proteomes" id="UP001501468">
    <property type="component" value="Unassembled WGS sequence"/>
</dbReference>
<feature type="region of interest" description="Disordered" evidence="8">
    <location>
        <begin position="244"/>
        <end position="293"/>
    </location>
</feature>
<dbReference type="PANTHER" id="PTHR30354:SF22">
    <property type="entry name" value="HIGH-AFFINITY GLUCONATE TRANSPORTER"/>
    <property type="match status" value="1"/>
</dbReference>
<evidence type="ECO:0000313" key="10">
    <source>
        <dbReference type="EMBL" id="GAA3702805.1"/>
    </source>
</evidence>
<dbReference type="EMBL" id="BAABDC010000002">
    <property type="protein sequence ID" value="GAA3702805.1"/>
    <property type="molecule type" value="Genomic_DNA"/>
</dbReference>
<evidence type="ECO:0000256" key="9">
    <source>
        <dbReference type="SAM" id="Phobius"/>
    </source>
</evidence>
<evidence type="ECO:0000256" key="1">
    <source>
        <dbReference type="ARBA" id="ARBA00004651"/>
    </source>
</evidence>
<keyword evidence="5 9" id="KW-1133">Transmembrane helix</keyword>
<keyword evidence="2" id="KW-0813">Transport</keyword>
<comment type="similarity">
    <text evidence="7">Belongs to the GntP permease family.</text>
</comment>
<reference evidence="11" key="1">
    <citation type="journal article" date="2019" name="Int. J. Syst. Evol. Microbiol.">
        <title>The Global Catalogue of Microorganisms (GCM) 10K type strain sequencing project: providing services to taxonomists for standard genome sequencing and annotation.</title>
        <authorList>
            <consortium name="The Broad Institute Genomics Platform"/>
            <consortium name="The Broad Institute Genome Sequencing Center for Infectious Disease"/>
            <person name="Wu L."/>
            <person name="Ma J."/>
        </authorList>
    </citation>
    <scope>NUCLEOTIDE SEQUENCE [LARGE SCALE GENOMIC DNA]</scope>
    <source>
        <strain evidence="11">JCM 17125</strain>
    </source>
</reference>
<feature type="compositionally biased region" description="Gly residues" evidence="8">
    <location>
        <begin position="246"/>
        <end position="258"/>
    </location>
</feature>
<feature type="transmembrane region" description="Helical" evidence="9">
    <location>
        <begin position="418"/>
        <end position="451"/>
    </location>
</feature>
<keyword evidence="3" id="KW-1003">Cell membrane</keyword>
<dbReference type="InterPro" id="IPR003474">
    <property type="entry name" value="Glcn_transporter"/>
</dbReference>
<comment type="caution">
    <text evidence="10">The sequence shown here is derived from an EMBL/GenBank/DDBJ whole genome shotgun (WGS) entry which is preliminary data.</text>
</comment>
<keyword evidence="4 9" id="KW-0812">Transmembrane</keyword>
<comment type="subcellular location">
    <subcellularLocation>
        <location evidence="1">Cell membrane</location>
        <topology evidence="1">Multi-pass membrane protein</topology>
    </subcellularLocation>
</comment>
<feature type="transmembrane region" description="Helical" evidence="9">
    <location>
        <begin position="141"/>
        <end position="158"/>
    </location>
</feature>
<evidence type="ECO:0000256" key="6">
    <source>
        <dbReference type="ARBA" id="ARBA00023136"/>
    </source>
</evidence>